<proteinExistence type="predicted"/>
<sequence>MKKILELSGEYFCGNKASDYAIQNGYLDYATLAKAFDAVSNDEIIKHGYWEEENGFIDYSEEIEELEEQIIDIKESQENLSDETQEKIEELQNKIDELKEEEDSVNNADVFQWYIISEAGASILRDYTNELVYYNEELDMYLWGVTHYGTSWDYVLTDIKLNCEK</sequence>
<evidence type="ECO:0000313" key="2">
    <source>
        <dbReference type="EMBL" id="DAF85619.1"/>
    </source>
</evidence>
<name>A0A8S5TTV1_9CAUD</name>
<accession>A0A8S5TTV1</accession>
<dbReference type="EMBL" id="BK015927">
    <property type="protein sequence ID" value="DAF85619.1"/>
    <property type="molecule type" value="Genomic_DNA"/>
</dbReference>
<keyword evidence="1" id="KW-0175">Coiled coil</keyword>
<evidence type="ECO:0000256" key="1">
    <source>
        <dbReference type="SAM" id="Coils"/>
    </source>
</evidence>
<feature type="coiled-coil region" evidence="1">
    <location>
        <begin position="56"/>
        <end position="108"/>
    </location>
</feature>
<protein>
    <submittedName>
        <fullName evidence="2">Acetyl-CoA carboxylase carboxyltransferase subunit</fullName>
    </submittedName>
</protein>
<reference evidence="2" key="1">
    <citation type="journal article" date="2021" name="Proc. Natl. Acad. Sci. U.S.A.">
        <title>A Catalog of Tens of Thousands of Viruses from Human Metagenomes Reveals Hidden Associations with Chronic Diseases.</title>
        <authorList>
            <person name="Tisza M.J."/>
            <person name="Buck C.B."/>
        </authorList>
    </citation>
    <scope>NUCLEOTIDE SEQUENCE</scope>
    <source>
        <strain evidence="2">Ct5jB2</strain>
    </source>
</reference>
<organism evidence="2">
    <name type="scientific">Siphoviridae sp. ct5jB2</name>
    <dbReference type="NCBI Taxonomy" id="2825337"/>
    <lineage>
        <taxon>Viruses</taxon>
        <taxon>Duplodnaviria</taxon>
        <taxon>Heunggongvirae</taxon>
        <taxon>Uroviricota</taxon>
        <taxon>Caudoviricetes</taxon>
    </lineage>
</organism>